<comment type="caution">
    <text evidence="2">The sequence shown here is derived from an EMBL/GenBank/DDBJ whole genome shotgun (WGS) entry which is preliminary data.</text>
</comment>
<accession>A0A7K0EQ19</accession>
<dbReference type="CDD" id="cd18873">
    <property type="entry name" value="NUDIX_NadM_like"/>
    <property type="match status" value="1"/>
</dbReference>
<dbReference type="PROSITE" id="PS51462">
    <property type="entry name" value="NUDIX"/>
    <property type="match status" value="1"/>
</dbReference>
<dbReference type="InterPro" id="IPR000086">
    <property type="entry name" value="NUDIX_hydrolase_dom"/>
</dbReference>
<dbReference type="Gene3D" id="3.90.79.10">
    <property type="entry name" value="Nucleoside Triphosphate Pyrophosphohydrolase"/>
    <property type="match status" value="1"/>
</dbReference>
<dbReference type="InterPro" id="IPR015797">
    <property type="entry name" value="NUDIX_hydrolase-like_dom_sf"/>
</dbReference>
<evidence type="ECO:0000313" key="3">
    <source>
        <dbReference type="Proteomes" id="UP000441754"/>
    </source>
</evidence>
<dbReference type="AlphaFoldDB" id="A0A7K0EQ19"/>
<dbReference type="Pfam" id="PF21906">
    <property type="entry name" value="WHD_NrtR"/>
    <property type="match status" value="1"/>
</dbReference>
<organism evidence="2 3">
    <name type="scientific">Larkinella terrae</name>
    <dbReference type="NCBI Taxonomy" id="2025311"/>
    <lineage>
        <taxon>Bacteria</taxon>
        <taxon>Pseudomonadati</taxon>
        <taxon>Bacteroidota</taxon>
        <taxon>Cytophagia</taxon>
        <taxon>Cytophagales</taxon>
        <taxon>Spirosomataceae</taxon>
        <taxon>Larkinella</taxon>
    </lineage>
</organism>
<dbReference type="InterPro" id="IPR036388">
    <property type="entry name" value="WH-like_DNA-bd_sf"/>
</dbReference>
<evidence type="ECO:0000259" key="1">
    <source>
        <dbReference type="PROSITE" id="PS51462"/>
    </source>
</evidence>
<protein>
    <submittedName>
        <fullName evidence="2">NUDIX domain-containing protein</fullName>
    </submittedName>
</protein>
<dbReference type="SUPFAM" id="SSF55811">
    <property type="entry name" value="Nudix"/>
    <property type="match status" value="1"/>
</dbReference>
<name>A0A7K0EQ19_9BACT</name>
<reference evidence="2 3" key="1">
    <citation type="journal article" date="2018" name="Antonie Van Leeuwenhoek">
        <title>Larkinella terrae sp. nov., isolated from soil on Jeju Island, South Korea.</title>
        <authorList>
            <person name="Ten L.N."/>
            <person name="Jeon J."/>
            <person name="Park S.J."/>
            <person name="Park S."/>
            <person name="Lee S.Y."/>
            <person name="Kim M.K."/>
            <person name="Jung H.Y."/>
        </authorList>
    </citation>
    <scope>NUCLEOTIDE SEQUENCE [LARGE SCALE GENOMIC DNA]</scope>
    <source>
        <strain evidence="2 3">KCTC 52001</strain>
    </source>
</reference>
<dbReference type="InterPro" id="IPR054105">
    <property type="entry name" value="WHD_NrtR"/>
</dbReference>
<sequence length="233" mass="27430">MHKMEIVYDQHEKHFVALDCIIFGFDQQELQLLLIKRGFEPERGKWSLMGGFLKNDESVDEGAERILETLTGLTGVYMEQLYAYGKVRRDPVARTLSIAYYALIRTDQYNKDLADSHNAKWFPVSQKPDLIFDHNDMVEKALVRLRRRARTQPIGFELLPEKFTIPQLRSLYEAINNQPLDHRNFSKRLNSMEWLVKLNEKDKTTSRKGAFYYQFDPNIYQKLVQEGSSFDLK</sequence>
<dbReference type="OrthoDB" id="9786141at2"/>
<dbReference type="PANTHER" id="PTHR43736">
    <property type="entry name" value="ADP-RIBOSE PYROPHOSPHATASE"/>
    <property type="match status" value="1"/>
</dbReference>
<dbReference type="EMBL" id="WJXZ01000013">
    <property type="protein sequence ID" value="MRS63904.1"/>
    <property type="molecule type" value="Genomic_DNA"/>
</dbReference>
<gene>
    <name evidence="2" type="ORF">GJJ30_21570</name>
</gene>
<dbReference type="SUPFAM" id="SSF46785">
    <property type="entry name" value="Winged helix' DNA-binding domain"/>
    <property type="match status" value="1"/>
</dbReference>
<dbReference type="Gene3D" id="1.10.10.10">
    <property type="entry name" value="Winged helix-like DNA-binding domain superfamily/Winged helix DNA-binding domain"/>
    <property type="match status" value="1"/>
</dbReference>
<proteinExistence type="predicted"/>
<dbReference type="Pfam" id="PF00293">
    <property type="entry name" value="NUDIX"/>
    <property type="match status" value="1"/>
</dbReference>
<dbReference type="InterPro" id="IPR036390">
    <property type="entry name" value="WH_DNA-bd_sf"/>
</dbReference>
<feature type="domain" description="Nudix hydrolase" evidence="1">
    <location>
        <begin position="13"/>
        <end position="145"/>
    </location>
</feature>
<dbReference type="Proteomes" id="UP000441754">
    <property type="component" value="Unassembled WGS sequence"/>
</dbReference>
<keyword evidence="3" id="KW-1185">Reference proteome</keyword>
<evidence type="ECO:0000313" key="2">
    <source>
        <dbReference type="EMBL" id="MRS63904.1"/>
    </source>
</evidence>
<dbReference type="PANTHER" id="PTHR43736:SF4">
    <property type="entry name" value="SLR1690 PROTEIN"/>
    <property type="match status" value="1"/>
</dbReference>